<protein>
    <recommendedName>
        <fullName evidence="2">T6SS Phospholipase effector Tle1-like catalytic domain-containing protein</fullName>
    </recommendedName>
</protein>
<dbReference type="EMBL" id="BMYM01000001">
    <property type="protein sequence ID" value="GHD27280.1"/>
    <property type="molecule type" value="Genomic_DNA"/>
</dbReference>
<dbReference type="Proteomes" id="UP000644693">
    <property type="component" value="Unassembled WGS sequence"/>
</dbReference>
<reference evidence="3" key="1">
    <citation type="journal article" date="2014" name="Int. J. Syst. Evol. Microbiol.">
        <title>Complete genome sequence of Corynebacterium casei LMG S-19264T (=DSM 44701T), isolated from a smear-ripened cheese.</title>
        <authorList>
            <consortium name="US DOE Joint Genome Institute (JGI-PGF)"/>
            <person name="Walter F."/>
            <person name="Albersmeier A."/>
            <person name="Kalinowski J."/>
            <person name="Ruckert C."/>
        </authorList>
    </citation>
    <scope>NUCLEOTIDE SEQUENCE</scope>
    <source>
        <strain evidence="3">KCTC 23430</strain>
    </source>
</reference>
<evidence type="ECO:0000313" key="3">
    <source>
        <dbReference type="EMBL" id="GHD27280.1"/>
    </source>
</evidence>
<organism evidence="3 4">
    <name type="scientific">Parahalioglobus pacificus</name>
    <dbReference type="NCBI Taxonomy" id="930806"/>
    <lineage>
        <taxon>Bacteria</taxon>
        <taxon>Pseudomonadati</taxon>
        <taxon>Pseudomonadota</taxon>
        <taxon>Gammaproteobacteria</taxon>
        <taxon>Cellvibrionales</taxon>
        <taxon>Halieaceae</taxon>
        <taxon>Parahalioglobus</taxon>
    </lineage>
</organism>
<dbReference type="AlphaFoldDB" id="A0A918XDI2"/>
<evidence type="ECO:0000256" key="1">
    <source>
        <dbReference type="SAM" id="Phobius"/>
    </source>
</evidence>
<keyword evidence="1" id="KW-1133">Transmembrane helix</keyword>
<gene>
    <name evidence="3" type="ORF">GCM10007053_05320</name>
</gene>
<dbReference type="PANTHER" id="PTHR33840:SF1">
    <property type="entry name" value="TLE1 PHOSPHOLIPASE DOMAIN-CONTAINING PROTEIN"/>
    <property type="match status" value="1"/>
</dbReference>
<dbReference type="PANTHER" id="PTHR33840">
    <property type="match status" value="1"/>
</dbReference>
<evidence type="ECO:0000313" key="4">
    <source>
        <dbReference type="Proteomes" id="UP000644693"/>
    </source>
</evidence>
<feature type="transmembrane region" description="Helical" evidence="1">
    <location>
        <begin position="174"/>
        <end position="196"/>
    </location>
</feature>
<evidence type="ECO:0000259" key="2">
    <source>
        <dbReference type="Pfam" id="PF09994"/>
    </source>
</evidence>
<dbReference type="InterPro" id="IPR018712">
    <property type="entry name" value="Tle1-like_cat"/>
</dbReference>
<dbReference type="RefSeq" id="WP_229802544.1">
    <property type="nucleotide sequence ID" value="NZ_BMYM01000001.1"/>
</dbReference>
<keyword evidence="1" id="KW-0472">Membrane</keyword>
<name>A0A918XDI2_9GAMM</name>
<sequence>MPDDCLYCHQYKADQACGTANIIICADGTWNRPEEDLERDFPTNVLKLSRAVRPAKASCQQQVFYDWGLGSYHAQAVAGATGRGIHKNILDGYRYLVQNCAPGDRIFLVGFSRGAYTVRALCGLINNCGILKRTEARRVEQAFALYKSPSQANHPEGERAVEFRRQYAHRSRKVAFVGVWDTVGALGIPFSLMGLLDRHDEFYDTKLGRNVEVARHALAIDEQREDFEPTLWSARSGMDIKQMWFAGVHSDVGGSYGPDDSGNEASDAPLAWMLDEARAQGLQLESHIRDGLTDGAAGALHRSRRHVYRLRKPLHRPLQVQGCELLIHPSARARYEQDPGYRPKKLKALLEQASWSELPVRG</sequence>
<keyword evidence="4" id="KW-1185">Reference proteome</keyword>
<comment type="caution">
    <text evidence="3">The sequence shown here is derived from an EMBL/GenBank/DDBJ whole genome shotgun (WGS) entry which is preliminary data.</text>
</comment>
<accession>A0A918XDI2</accession>
<proteinExistence type="predicted"/>
<dbReference type="Pfam" id="PF09994">
    <property type="entry name" value="T6SS_Tle1-like_cat"/>
    <property type="match status" value="1"/>
</dbReference>
<keyword evidence="1" id="KW-0812">Transmembrane</keyword>
<reference evidence="3" key="2">
    <citation type="submission" date="2020-09" db="EMBL/GenBank/DDBJ databases">
        <authorList>
            <person name="Sun Q."/>
            <person name="Kim S."/>
        </authorList>
    </citation>
    <scope>NUCLEOTIDE SEQUENCE</scope>
    <source>
        <strain evidence="3">KCTC 23430</strain>
    </source>
</reference>
<feature type="domain" description="T6SS Phospholipase effector Tle1-like catalytic" evidence="2">
    <location>
        <begin position="21"/>
        <end position="276"/>
    </location>
</feature>